<keyword evidence="1" id="KW-0812">Transmembrane</keyword>
<accession>A0A2T3HJS2</accession>
<keyword evidence="1" id="KW-0472">Membrane</keyword>
<feature type="transmembrane region" description="Helical" evidence="1">
    <location>
        <begin position="124"/>
        <end position="142"/>
    </location>
</feature>
<reference evidence="2 3" key="1">
    <citation type="submission" date="2018-03" db="EMBL/GenBank/DDBJ databases">
        <authorList>
            <person name="Keele B.F."/>
        </authorList>
    </citation>
    <scope>NUCLEOTIDE SEQUENCE [LARGE SCALE GENOMIC DNA]</scope>
    <source>
        <strain evidence="2 3">YL28-9</strain>
    </source>
</reference>
<evidence type="ECO:0000256" key="1">
    <source>
        <dbReference type="SAM" id="Phobius"/>
    </source>
</evidence>
<comment type="caution">
    <text evidence="2">The sequence shown here is derived from an EMBL/GenBank/DDBJ whole genome shotgun (WGS) entry which is preliminary data.</text>
</comment>
<keyword evidence="3" id="KW-1185">Reference proteome</keyword>
<feature type="transmembrane region" description="Helical" evidence="1">
    <location>
        <begin position="97"/>
        <end position="118"/>
    </location>
</feature>
<proteinExistence type="predicted"/>
<feature type="transmembrane region" description="Helical" evidence="1">
    <location>
        <begin position="70"/>
        <end position="90"/>
    </location>
</feature>
<feature type="transmembrane region" description="Helical" evidence="1">
    <location>
        <begin position="28"/>
        <end position="50"/>
    </location>
</feature>
<dbReference type="EMBL" id="PYLS01000005">
    <property type="protein sequence ID" value="PST82687.1"/>
    <property type="molecule type" value="Genomic_DNA"/>
</dbReference>
<gene>
    <name evidence="2" type="ORF">C7T94_08500</name>
</gene>
<dbReference type="AlphaFoldDB" id="A0A2T3HJS2"/>
<name>A0A2T3HJS2_9SPHI</name>
<dbReference type="OrthoDB" id="766079at2"/>
<evidence type="ECO:0000313" key="3">
    <source>
        <dbReference type="Proteomes" id="UP000240912"/>
    </source>
</evidence>
<sequence length="158" mass="17556">MWRSQSSLPDQRKASTINTKGMKTPTQYLITIAVSALLASVLNLAAVFILQQFGLIATADTDMKNLPYGFAVAFNLVLALMSFPVFFNLTPRVKANVFSSAASFFLLPLLAMLSLSLAMEEDGWSAALFCLPYFIILLVFFIRSRRDIHQASRQPGQR</sequence>
<dbReference type="Proteomes" id="UP000240912">
    <property type="component" value="Unassembled WGS sequence"/>
</dbReference>
<organism evidence="2 3">
    <name type="scientific">Pedobacter yulinensis</name>
    <dbReference type="NCBI Taxonomy" id="2126353"/>
    <lineage>
        <taxon>Bacteria</taxon>
        <taxon>Pseudomonadati</taxon>
        <taxon>Bacteroidota</taxon>
        <taxon>Sphingobacteriia</taxon>
        <taxon>Sphingobacteriales</taxon>
        <taxon>Sphingobacteriaceae</taxon>
        <taxon>Pedobacter</taxon>
    </lineage>
</organism>
<keyword evidence="1" id="KW-1133">Transmembrane helix</keyword>
<evidence type="ECO:0000313" key="2">
    <source>
        <dbReference type="EMBL" id="PST82687.1"/>
    </source>
</evidence>
<protein>
    <submittedName>
        <fullName evidence="2">Uncharacterized protein</fullName>
    </submittedName>
</protein>